<evidence type="ECO:0000256" key="12">
    <source>
        <dbReference type="ARBA" id="ARBA00047353"/>
    </source>
</evidence>
<reference evidence="13" key="1">
    <citation type="thesis" date="2020" institute="ProQuest LLC" country="789 East Eisenhower Parkway, Ann Arbor, MI, USA">
        <title>Comparative Genomics and Chromosome Evolution.</title>
        <authorList>
            <person name="Mudd A.B."/>
        </authorList>
    </citation>
    <scope>NUCLEOTIDE SEQUENCE</scope>
    <source>
        <strain evidence="13">1538</strain>
        <tissue evidence="13">Blood</tissue>
    </source>
</reference>
<dbReference type="Pfam" id="PF01255">
    <property type="entry name" value="Prenyltransf"/>
    <property type="match status" value="1"/>
</dbReference>
<evidence type="ECO:0000256" key="3">
    <source>
        <dbReference type="ARBA" id="ARBA00004922"/>
    </source>
</evidence>
<dbReference type="GO" id="GO:0045547">
    <property type="term" value="F:ditrans,polycis-polyprenyl diphosphate synthase [(2E,6E)-farnesyl diphosphate specific] activity"/>
    <property type="evidence" value="ECO:0007669"/>
    <property type="project" value="UniProtKB-EC"/>
</dbReference>
<dbReference type="Gene3D" id="3.40.1180.10">
    <property type="entry name" value="Decaprenyl diphosphate synthase-like"/>
    <property type="match status" value="1"/>
</dbReference>
<keyword evidence="6" id="KW-0808">Transferase</keyword>
<proteinExistence type="inferred from homology"/>
<dbReference type="EC" id="2.5.1.87" evidence="5"/>
<evidence type="ECO:0000256" key="4">
    <source>
        <dbReference type="ARBA" id="ARBA00005432"/>
    </source>
</evidence>
<evidence type="ECO:0000256" key="2">
    <source>
        <dbReference type="ARBA" id="ARBA00004586"/>
    </source>
</evidence>
<evidence type="ECO:0000313" key="14">
    <source>
        <dbReference type="Proteomes" id="UP001181693"/>
    </source>
</evidence>
<sequence length="299" mass="34511">MSVLYALAWRLVHVLIGVQRALLAFLRVWHWRVWRAAGALLLPPDTGFQRKGLHGDWNVRGEDRCQCLEDSADSSSLRQRCDCTYLHRDLILHRKDRARLHKLPLHLALLIGEEQHSYTDVANLVVWCMALGISYVSVYDQQGFFKENTSILMDELLKQQKELLADECSKYPLEYANGSTDKNEKVNRHLPVLKVLSPEDGKRNMVKAAQSFCQLVAEKDKRPSDLDVEYFDHLLRSTHNIPDPDLILKFGHINSTLGFLPWHIRLSEIISLPSHVNIEYEDFFSALRCYAGCEQRFGK</sequence>
<dbReference type="SUPFAM" id="SSF64005">
    <property type="entry name" value="Undecaprenyl diphosphate synthase"/>
    <property type="match status" value="1"/>
</dbReference>
<keyword evidence="9" id="KW-0460">Magnesium</keyword>
<dbReference type="EMBL" id="DYDO01000004">
    <property type="protein sequence ID" value="DBA26610.1"/>
    <property type="molecule type" value="Genomic_DNA"/>
</dbReference>
<evidence type="ECO:0000256" key="6">
    <source>
        <dbReference type="ARBA" id="ARBA00022679"/>
    </source>
</evidence>
<keyword evidence="7" id="KW-0812">Transmembrane</keyword>
<evidence type="ECO:0000256" key="9">
    <source>
        <dbReference type="ARBA" id="ARBA00022842"/>
    </source>
</evidence>
<comment type="cofactor">
    <cofactor evidence="1">
        <name>Mg(2+)</name>
        <dbReference type="ChEBI" id="CHEBI:18420"/>
    </cofactor>
</comment>
<keyword evidence="11" id="KW-0472">Membrane</keyword>
<keyword evidence="14" id="KW-1185">Reference proteome</keyword>
<evidence type="ECO:0000256" key="11">
    <source>
        <dbReference type="ARBA" id="ARBA00023136"/>
    </source>
</evidence>
<comment type="similarity">
    <text evidence="4">Belongs to the UPP synthase family.</text>
</comment>
<evidence type="ECO:0000256" key="7">
    <source>
        <dbReference type="ARBA" id="ARBA00022692"/>
    </source>
</evidence>
<dbReference type="InterPro" id="IPR036424">
    <property type="entry name" value="UPP_synth-like_sf"/>
</dbReference>
<dbReference type="Proteomes" id="UP001181693">
    <property type="component" value="Unassembled WGS sequence"/>
</dbReference>
<comment type="catalytic activity">
    <reaction evidence="12">
        <text>n isopentenyl diphosphate + (2E,6E)-farnesyl diphosphate = a di-trans,poly-cis-polyprenyl diphosphate + n diphosphate</text>
        <dbReference type="Rhea" id="RHEA:53008"/>
        <dbReference type="Rhea" id="RHEA-COMP:19494"/>
        <dbReference type="ChEBI" id="CHEBI:33019"/>
        <dbReference type="ChEBI" id="CHEBI:128769"/>
        <dbReference type="ChEBI" id="CHEBI:136960"/>
        <dbReference type="ChEBI" id="CHEBI:175763"/>
        <dbReference type="EC" id="2.5.1.87"/>
    </reaction>
</comment>
<dbReference type="InterPro" id="IPR001441">
    <property type="entry name" value="UPP_synth-like"/>
</dbReference>
<keyword evidence="10" id="KW-1133">Transmembrane helix</keyword>
<dbReference type="GO" id="GO:1904423">
    <property type="term" value="C:dehydrodolichyl diphosphate synthase complex"/>
    <property type="evidence" value="ECO:0007669"/>
    <property type="project" value="InterPro"/>
</dbReference>
<organism evidence="13 14">
    <name type="scientific">Pyxicephalus adspersus</name>
    <name type="common">African bullfrog</name>
    <dbReference type="NCBI Taxonomy" id="30357"/>
    <lineage>
        <taxon>Eukaryota</taxon>
        <taxon>Metazoa</taxon>
        <taxon>Chordata</taxon>
        <taxon>Craniata</taxon>
        <taxon>Vertebrata</taxon>
        <taxon>Euteleostomi</taxon>
        <taxon>Amphibia</taxon>
        <taxon>Batrachia</taxon>
        <taxon>Anura</taxon>
        <taxon>Neobatrachia</taxon>
        <taxon>Ranoidea</taxon>
        <taxon>Pyxicephalidae</taxon>
        <taxon>Pyxicephalinae</taxon>
        <taxon>Pyxicephalus</taxon>
    </lineage>
</organism>
<protein>
    <recommendedName>
        <fullName evidence="5">ditrans,polycis-polyprenyl diphosphate synthase [(2E,6E)-farnesyldiphosphate specific]</fullName>
        <ecNumber evidence="5">2.5.1.87</ecNumber>
    </recommendedName>
</protein>
<dbReference type="PANTHER" id="PTHR21528">
    <property type="entry name" value="DEHYDRODOLICHYL DIPHOSPHATE SYNTHASE COMPLEX SUBUNIT NUS1"/>
    <property type="match status" value="1"/>
</dbReference>
<gene>
    <name evidence="13" type="ORF">GDO54_010851</name>
</gene>
<keyword evidence="8" id="KW-0256">Endoplasmic reticulum</keyword>
<accession>A0AAV3AV18</accession>
<evidence type="ECO:0000256" key="10">
    <source>
        <dbReference type="ARBA" id="ARBA00022989"/>
    </source>
</evidence>
<evidence type="ECO:0000256" key="5">
    <source>
        <dbReference type="ARBA" id="ARBA00012596"/>
    </source>
</evidence>
<comment type="subcellular location">
    <subcellularLocation>
        <location evidence="2">Endoplasmic reticulum membrane</location>
    </subcellularLocation>
</comment>
<comment type="caution">
    <text evidence="13">The sequence shown here is derived from an EMBL/GenBank/DDBJ whole genome shotgun (WGS) entry which is preliminary data.</text>
</comment>
<evidence type="ECO:0000256" key="8">
    <source>
        <dbReference type="ARBA" id="ARBA00022824"/>
    </source>
</evidence>
<evidence type="ECO:0000313" key="13">
    <source>
        <dbReference type="EMBL" id="DBA26610.1"/>
    </source>
</evidence>
<dbReference type="PANTHER" id="PTHR21528:SF0">
    <property type="entry name" value="DEHYDRODOLICHYL DIPHOSPHATE SYNTHASE COMPLEX SUBUNIT NUS1"/>
    <property type="match status" value="1"/>
</dbReference>
<name>A0AAV3AV18_PYXAD</name>
<evidence type="ECO:0000256" key="1">
    <source>
        <dbReference type="ARBA" id="ARBA00001946"/>
    </source>
</evidence>
<dbReference type="GO" id="GO:0005789">
    <property type="term" value="C:endoplasmic reticulum membrane"/>
    <property type="evidence" value="ECO:0007669"/>
    <property type="project" value="UniProtKB-SubCell"/>
</dbReference>
<comment type="pathway">
    <text evidence="3">Protein modification; protein glycosylation.</text>
</comment>
<dbReference type="AlphaFoldDB" id="A0AAV3AV18"/>
<dbReference type="InterPro" id="IPR038887">
    <property type="entry name" value="Nus1/NgBR"/>
</dbReference>